<dbReference type="InterPro" id="IPR002314">
    <property type="entry name" value="aa-tRNA-synt_IIb"/>
</dbReference>
<dbReference type="Gene3D" id="3.40.50.800">
    <property type="entry name" value="Anticodon-binding domain"/>
    <property type="match status" value="1"/>
</dbReference>
<keyword evidence="4 12" id="KW-0436">Ligase</keyword>
<evidence type="ECO:0000256" key="6">
    <source>
        <dbReference type="ARBA" id="ARBA00022840"/>
    </source>
</evidence>
<dbReference type="InterPro" id="IPR036621">
    <property type="entry name" value="Anticodon-bd_dom_sf"/>
</dbReference>
<proteinExistence type="predicted"/>
<dbReference type="RefSeq" id="WP_386436291.1">
    <property type="nucleotide sequence ID" value="NZ_JBHSBB010000029.1"/>
</dbReference>
<sequence length="550" mass="59734">MSETPLYASRLFPPVRRRAADASASTMNLLESLGYVARTDATGVFTLLPLGLRVHDRLVRIARTAFEERGANTVAFPTLQSRSLWEQSGRWEVYQSEGALLTSTSRGGEQMCLAPTSEEIASATVREHVRSHRDLPVRLFLSTSKFRDEIAPRGGLMRGREFTMADAYTFDTDPQGMRTSASFLNDACRAALVGMGLTGVFQAAADGGSISAGPTTEHLVLGDTGQSSILVCDHCGHRGDHAILGGRPVPQSDPVVNVIAFALTAHDGTTTPAAVVIRSDLQVSPRKLAAASGAARVALLEPAHLPEHFGKEAGTITPWDCTGTATFFDESVAHLDTFAISDGATGLRRNVTWSGTKDLAALSPTAVNLHRAAEGMKCSHCEDGHYREARAIELAHVFELGTQYAAPMNLSFTDEHGTAHTPYSACSGIGITRCLQTLADLHRDNAGLRWKPDTAPADFHITVLRPDLPAMRERTERVVQHLRGRGAALFIDDRHEPAGEKFRYASLLGLPHRLVLSPQQQDDEVELVNRWTTRTSRAPISQIPDTWSLH</sequence>
<dbReference type="GO" id="GO:0016874">
    <property type="term" value="F:ligase activity"/>
    <property type="evidence" value="ECO:0007669"/>
    <property type="project" value="UniProtKB-KW"/>
</dbReference>
<evidence type="ECO:0000256" key="1">
    <source>
        <dbReference type="ARBA" id="ARBA00012831"/>
    </source>
</evidence>
<dbReference type="InterPro" id="IPR036754">
    <property type="entry name" value="YbaK/aa-tRNA-synt-asso_dom_sf"/>
</dbReference>
<gene>
    <name evidence="12" type="ORF">ACFO3J_30520</name>
</gene>
<dbReference type="Proteomes" id="UP001595765">
    <property type="component" value="Unassembled WGS sequence"/>
</dbReference>
<reference evidence="13" key="1">
    <citation type="journal article" date="2019" name="Int. J. Syst. Evol. Microbiol.">
        <title>The Global Catalogue of Microorganisms (GCM) 10K type strain sequencing project: providing services to taxonomists for standard genome sequencing and annotation.</title>
        <authorList>
            <consortium name="The Broad Institute Genomics Platform"/>
            <consortium name="The Broad Institute Genome Sequencing Center for Infectious Disease"/>
            <person name="Wu L."/>
            <person name="Ma J."/>
        </authorList>
    </citation>
    <scope>NUCLEOTIDE SEQUENCE [LARGE SCALE GENOMIC DNA]</scope>
    <source>
        <strain evidence="13">CGMCC 4.7237</strain>
    </source>
</reference>
<dbReference type="InterPro" id="IPR045864">
    <property type="entry name" value="aa-tRNA-synth_II/BPL/LPL"/>
</dbReference>
<feature type="domain" description="Aminoacyl-transfer RNA synthetases class-II family profile" evidence="11">
    <location>
        <begin position="43"/>
        <end position="466"/>
    </location>
</feature>
<keyword evidence="13" id="KW-1185">Reference proteome</keyword>
<dbReference type="InterPro" id="IPR007214">
    <property type="entry name" value="YbaK/aa-tRNA-synth-assoc-dom"/>
</dbReference>
<dbReference type="SUPFAM" id="SSF55681">
    <property type="entry name" value="Class II aaRS and biotin synthetases"/>
    <property type="match status" value="1"/>
</dbReference>
<dbReference type="SUPFAM" id="SSF52954">
    <property type="entry name" value="Class II aaRS ABD-related"/>
    <property type="match status" value="1"/>
</dbReference>
<evidence type="ECO:0000256" key="9">
    <source>
        <dbReference type="ARBA" id="ARBA00029731"/>
    </source>
</evidence>
<evidence type="ECO:0000256" key="3">
    <source>
        <dbReference type="ARBA" id="ARBA00022490"/>
    </source>
</evidence>
<dbReference type="InterPro" id="IPR006195">
    <property type="entry name" value="aa-tRNA-synth_II"/>
</dbReference>
<organism evidence="12 13">
    <name type="scientific">Streptomyces polygonati</name>
    <dbReference type="NCBI Taxonomy" id="1617087"/>
    <lineage>
        <taxon>Bacteria</taxon>
        <taxon>Bacillati</taxon>
        <taxon>Actinomycetota</taxon>
        <taxon>Actinomycetes</taxon>
        <taxon>Kitasatosporales</taxon>
        <taxon>Streptomycetaceae</taxon>
        <taxon>Streptomyces</taxon>
    </lineage>
</organism>
<evidence type="ECO:0000256" key="4">
    <source>
        <dbReference type="ARBA" id="ARBA00022598"/>
    </source>
</evidence>
<evidence type="ECO:0000256" key="2">
    <source>
        <dbReference type="ARBA" id="ARBA00019110"/>
    </source>
</evidence>
<dbReference type="EC" id="6.1.1.15" evidence="1"/>
<dbReference type="Pfam" id="PF04073">
    <property type="entry name" value="tRNA_edit"/>
    <property type="match status" value="1"/>
</dbReference>
<evidence type="ECO:0000256" key="7">
    <source>
        <dbReference type="ARBA" id="ARBA00022917"/>
    </source>
</evidence>
<dbReference type="PRINTS" id="PR01046">
    <property type="entry name" value="TRNASYNTHPRO"/>
</dbReference>
<evidence type="ECO:0000259" key="11">
    <source>
        <dbReference type="PROSITE" id="PS50862"/>
    </source>
</evidence>
<keyword evidence="8" id="KW-0030">Aminoacyl-tRNA synthetase</keyword>
<dbReference type="PANTHER" id="PTHR42753">
    <property type="entry name" value="MITOCHONDRIAL RIBOSOME PROTEIN L39/PROLYL-TRNA LIGASE FAMILY MEMBER"/>
    <property type="match status" value="1"/>
</dbReference>
<dbReference type="Pfam" id="PF03129">
    <property type="entry name" value="HGTP_anticodon"/>
    <property type="match status" value="1"/>
</dbReference>
<keyword evidence="7" id="KW-0648">Protein biosynthesis</keyword>
<evidence type="ECO:0000313" key="12">
    <source>
        <dbReference type="EMBL" id="MFC4035772.1"/>
    </source>
</evidence>
<dbReference type="SUPFAM" id="SSF55826">
    <property type="entry name" value="YbaK/ProRS associated domain"/>
    <property type="match status" value="1"/>
</dbReference>
<dbReference type="Pfam" id="PF00587">
    <property type="entry name" value="tRNA-synt_2b"/>
    <property type="match status" value="1"/>
</dbReference>
<keyword evidence="6" id="KW-0067">ATP-binding</keyword>
<dbReference type="InterPro" id="IPR050062">
    <property type="entry name" value="Pro-tRNA_synthetase"/>
</dbReference>
<evidence type="ECO:0000313" key="13">
    <source>
        <dbReference type="Proteomes" id="UP001595765"/>
    </source>
</evidence>
<dbReference type="EMBL" id="JBHSBB010000029">
    <property type="protein sequence ID" value="MFC4035772.1"/>
    <property type="molecule type" value="Genomic_DNA"/>
</dbReference>
<comment type="catalytic activity">
    <reaction evidence="10">
        <text>tRNA(Pro) + L-proline + ATP = L-prolyl-tRNA(Pro) + AMP + diphosphate</text>
        <dbReference type="Rhea" id="RHEA:14305"/>
        <dbReference type="Rhea" id="RHEA-COMP:9700"/>
        <dbReference type="Rhea" id="RHEA-COMP:9702"/>
        <dbReference type="ChEBI" id="CHEBI:30616"/>
        <dbReference type="ChEBI" id="CHEBI:33019"/>
        <dbReference type="ChEBI" id="CHEBI:60039"/>
        <dbReference type="ChEBI" id="CHEBI:78442"/>
        <dbReference type="ChEBI" id="CHEBI:78532"/>
        <dbReference type="ChEBI" id="CHEBI:456215"/>
        <dbReference type="EC" id="6.1.1.15"/>
    </reaction>
</comment>
<dbReference type="PANTHER" id="PTHR42753:SF2">
    <property type="entry name" value="PROLINE--TRNA LIGASE"/>
    <property type="match status" value="1"/>
</dbReference>
<dbReference type="InterPro" id="IPR002316">
    <property type="entry name" value="Pro-tRNA-ligase_IIa"/>
</dbReference>
<dbReference type="Gene3D" id="3.30.930.10">
    <property type="entry name" value="Bira Bifunctional Protein, Domain 2"/>
    <property type="match status" value="2"/>
</dbReference>
<accession>A0ABV8HXI0</accession>
<keyword evidence="3" id="KW-0963">Cytoplasm</keyword>
<keyword evidence="5" id="KW-0547">Nucleotide-binding</keyword>
<name>A0ABV8HXI0_9ACTN</name>
<evidence type="ECO:0000256" key="5">
    <source>
        <dbReference type="ARBA" id="ARBA00022741"/>
    </source>
</evidence>
<evidence type="ECO:0000256" key="8">
    <source>
        <dbReference type="ARBA" id="ARBA00023146"/>
    </source>
</evidence>
<evidence type="ECO:0000256" key="10">
    <source>
        <dbReference type="ARBA" id="ARBA00047671"/>
    </source>
</evidence>
<dbReference type="Gene3D" id="3.90.960.10">
    <property type="entry name" value="YbaK/aminoacyl-tRNA synthetase-associated domain"/>
    <property type="match status" value="1"/>
</dbReference>
<comment type="caution">
    <text evidence="12">The sequence shown here is derived from an EMBL/GenBank/DDBJ whole genome shotgun (WGS) entry which is preliminary data.</text>
</comment>
<dbReference type="InterPro" id="IPR004154">
    <property type="entry name" value="Anticodon-bd"/>
</dbReference>
<protein>
    <recommendedName>
        <fullName evidence="2">Proline--tRNA ligase</fullName>
        <ecNumber evidence="1">6.1.1.15</ecNumber>
    </recommendedName>
    <alternativeName>
        <fullName evidence="9">Prolyl-tRNA synthetase</fullName>
    </alternativeName>
</protein>
<dbReference type="PROSITE" id="PS50862">
    <property type="entry name" value="AA_TRNA_LIGASE_II"/>
    <property type="match status" value="1"/>
</dbReference>